<organism evidence="2 4">
    <name type="scientific">Streptococcus acidominimus</name>
    <dbReference type="NCBI Taxonomy" id="1326"/>
    <lineage>
        <taxon>Bacteria</taxon>
        <taxon>Bacillati</taxon>
        <taxon>Bacillota</taxon>
        <taxon>Bacilli</taxon>
        <taxon>Lactobacillales</taxon>
        <taxon>Streptococcaceae</taxon>
        <taxon>Streptococcus</taxon>
    </lineage>
</organism>
<evidence type="ECO:0000313" key="2">
    <source>
        <dbReference type="EMBL" id="OLF50762.1"/>
    </source>
</evidence>
<evidence type="ECO:0000313" key="5">
    <source>
        <dbReference type="Proteomes" id="UP000255213"/>
    </source>
</evidence>
<dbReference type="EMBL" id="UHEN01000001">
    <property type="protein sequence ID" value="SUN07880.1"/>
    <property type="molecule type" value="Genomic_DNA"/>
</dbReference>
<evidence type="ECO:0000313" key="3">
    <source>
        <dbReference type="EMBL" id="SUN07880.1"/>
    </source>
</evidence>
<keyword evidence="1" id="KW-0472">Membrane</keyword>
<proteinExistence type="predicted"/>
<dbReference type="Proteomes" id="UP000255213">
    <property type="component" value="Unassembled WGS sequence"/>
</dbReference>
<accession>A0A1Q8EG48</accession>
<dbReference type="Proteomes" id="UP000186437">
    <property type="component" value="Unassembled WGS sequence"/>
</dbReference>
<feature type="transmembrane region" description="Helical" evidence="1">
    <location>
        <begin position="56"/>
        <end position="74"/>
    </location>
</feature>
<reference evidence="2" key="2">
    <citation type="submission" date="2016-12" db="EMBL/GenBank/DDBJ databases">
        <authorList>
            <person name="Song W.-J."/>
            <person name="Kurnit D.M."/>
        </authorList>
    </citation>
    <scope>NUCLEOTIDE SEQUENCE [LARGE SCALE GENOMIC DNA]</scope>
    <source>
        <strain evidence="2">ATCC 51725</strain>
    </source>
</reference>
<keyword evidence="1" id="KW-1133">Transmembrane helix</keyword>
<dbReference type="EMBL" id="MSJL01000001">
    <property type="protein sequence ID" value="OLF50762.1"/>
    <property type="molecule type" value="Genomic_DNA"/>
</dbReference>
<evidence type="ECO:0000256" key="1">
    <source>
        <dbReference type="SAM" id="Phobius"/>
    </source>
</evidence>
<name>A0A1Q8EG48_STRAI</name>
<reference evidence="3 5" key="3">
    <citation type="submission" date="2018-06" db="EMBL/GenBank/DDBJ databases">
        <authorList>
            <consortium name="Pathogen Informatics"/>
            <person name="Doyle S."/>
        </authorList>
    </citation>
    <scope>NUCLEOTIDE SEQUENCE [LARGE SCALE GENOMIC DNA]</scope>
    <source>
        <strain evidence="3 5">NCTC12957</strain>
    </source>
</reference>
<dbReference type="AlphaFoldDB" id="A0A1Q8EG48"/>
<evidence type="ECO:0000313" key="4">
    <source>
        <dbReference type="Proteomes" id="UP000186437"/>
    </source>
</evidence>
<keyword evidence="1" id="KW-0812">Transmembrane</keyword>
<dbReference type="RefSeq" id="WP_075098195.1">
    <property type="nucleotide sequence ID" value="NZ_MSJL01000001.1"/>
</dbReference>
<sequence>MFFLTLQSKRLNEEVRKQLKAGQLDEESVIRIAEELVREHKAGQQAEDLRTKRLKMGLPILFILVLLMKVANFLQTGSSSAGTLVILIVLVIGAVVLFRWLDRLYLREFVAATRRHYPELSARYAEEFFNKKQK</sequence>
<dbReference type="OrthoDB" id="2237631at2"/>
<keyword evidence="4" id="KW-1185">Reference proteome</keyword>
<protein>
    <submittedName>
        <fullName evidence="2">Uncharacterized protein</fullName>
    </submittedName>
</protein>
<reference evidence="4" key="1">
    <citation type="submission" date="2016-12" db="EMBL/GenBank/DDBJ databases">
        <authorList>
            <person name="Gulvik C.A."/>
        </authorList>
    </citation>
    <scope>NUCLEOTIDE SEQUENCE [LARGE SCALE GENOMIC DNA]</scope>
    <source>
        <strain evidence="4">ATCC 51725</strain>
    </source>
</reference>
<feature type="transmembrane region" description="Helical" evidence="1">
    <location>
        <begin position="80"/>
        <end position="101"/>
    </location>
</feature>
<gene>
    <name evidence="2" type="ORF">BU200_00040</name>
    <name evidence="3" type="ORF">NCTC12957_01460</name>
</gene>